<keyword evidence="3" id="KW-1185">Reference proteome</keyword>
<evidence type="ECO:0000313" key="3">
    <source>
        <dbReference type="Proteomes" id="UP000790347"/>
    </source>
</evidence>
<dbReference type="AlphaFoldDB" id="A0A922KXN2"/>
<keyword evidence="1" id="KW-0472">Membrane</keyword>
<feature type="transmembrane region" description="Helical" evidence="1">
    <location>
        <begin position="65"/>
        <end position="86"/>
    </location>
</feature>
<organism evidence="2 3">
    <name type="scientific">Dermatophagoides farinae</name>
    <name type="common">American house dust mite</name>
    <dbReference type="NCBI Taxonomy" id="6954"/>
    <lineage>
        <taxon>Eukaryota</taxon>
        <taxon>Metazoa</taxon>
        <taxon>Ecdysozoa</taxon>
        <taxon>Arthropoda</taxon>
        <taxon>Chelicerata</taxon>
        <taxon>Arachnida</taxon>
        <taxon>Acari</taxon>
        <taxon>Acariformes</taxon>
        <taxon>Sarcoptiformes</taxon>
        <taxon>Astigmata</taxon>
        <taxon>Psoroptidia</taxon>
        <taxon>Analgoidea</taxon>
        <taxon>Pyroglyphidae</taxon>
        <taxon>Dermatophagoidinae</taxon>
        <taxon>Dermatophagoides</taxon>
    </lineage>
</organism>
<sequence length="420" mass="50665">MTSSISNIIKRNLSLSLLKQNHNKSLSEIFTEDFIFIRLFAFRMNFTLSDYCQQRIMKTYETFKPALVITTNSWLLLVILTLMIFWPTNGLFMDVKIFEQILNIQRADLLFTQIIFFIIIKECLWLHCMNEVINYRNRYIDFLLSILPNYERKCHHKLQRYLNNYICIEYFIITWLYLIIVLLMLSISILIPRWNFVLYMDGQINFVQFMSSFLYSFLYGMDMIYITFQFFSLESFFLFCLIFYREKIKKLFTFLTLSIKRRYKSPYFMRKIFWNLFQREYIILYANIAKLNESAKFSLLAVETISKSAAMIACVFYSKQVKMAMINSLLVFCMISAILFVNLMYYQIASLPTYNTKCIQIIFKWLARSQWSEKFVKTNHINWFSHKIQQIHGRQSMKWNFFVQTMTDNKLGFTCGHIFT</sequence>
<accession>A0A922KXN2</accession>
<gene>
    <name evidence="2" type="ORF">DERF_011989</name>
</gene>
<dbReference type="EMBL" id="ASGP02000006">
    <property type="protein sequence ID" value="KAH9501122.1"/>
    <property type="molecule type" value="Genomic_DNA"/>
</dbReference>
<keyword evidence="1" id="KW-0812">Transmembrane</keyword>
<feature type="transmembrane region" description="Helical" evidence="1">
    <location>
        <begin position="223"/>
        <end position="244"/>
    </location>
</feature>
<keyword evidence="1" id="KW-1133">Transmembrane helix</keyword>
<reference evidence="2" key="2">
    <citation type="journal article" date="2022" name="Res Sq">
        <title>Comparative Genomics Reveals Insights into the Divergent Evolution of Astigmatic Mites and Household Pest Adaptations.</title>
        <authorList>
            <person name="Xiong Q."/>
            <person name="Wan A.T.-Y."/>
            <person name="Liu X.-Y."/>
            <person name="Fung C.S.-H."/>
            <person name="Xiao X."/>
            <person name="Malainual N."/>
            <person name="Hou J."/>
            <person name="Wang L."/>
            <person name="Wang M."/>
            <person name="Yang K."/>
            <person name="Cui Y."/>
            <person name="Leung E."/>
            <person name="Nong W."/>
            <person name="Shin S.-K."/>
            <person name="Au S."/>
            <person name="Jeong K.Y."/>
            <person name="Chew F.T."/>
            <person name="Hui J."/>
            <person name="Leung T.F."/>
            <person name="Tungtrongchitr A."/>
            <person name="Zhong N."/>
            <person name="Liu Z."/>
            <person name="Tsui S."/>
        </authorList>
    </citation>
    <scope>NUCLEOTIDE SEQUENCE</scope>
    <source>
        <strain evidence="2">Derf</strain>
        <tissue evidence="2">Whole organism</tissue>
    </source>
</reference>
<reference evidence="2" key="1">
    <citation type="submission" date="2013-05" db="EMBL/GenBank/DDBJ databases">
        <authorList>
            <person name="Yim A.K.Y."/>
            <person name="Chan T.F."/>
            <person name="Ji K.M."/>
            <person name="Liu X.Y."/>
            <person name="Zhou J.W."/>
            <person name="Li R.Q."/>
            <person name="Yang K.Y."/>
            <person name="Li J."/>
            <person name="Li M."/>
            <person name="Law P.T.W."/>
            <person name="Wu Y.L."/>
            <person name="Cai Z.L."/>
            <person name="Qin H."/>
            <person name="Bao Y."/>
            <person name="Leung R.K.K."/>
            <person name="Ng P.K.S."/>
            <person name="Zou J."/>
            <person name="Zhong X.J."/>
            <person name="Ran P.X."/>
            <person name="Zhong N.S."/>
            <person name="Liu Z.G."/>
            <person name="Tsui S.K.W."/>
        </authorList>
    </citation>
    <scope>NUCLEOTIDE SEQUENCE</scope>
    <source>
        <strain evidence="2">Derf</strain>
        <tissue evidence="2">Whole organism</tissue>
    </source>
</reference>
<proteinExistence type="predicted"/>
<dbReference type="Proteomes" id="UP000790347">
    <property type="component" value="Unassembled WGS sequence"/>
</dbReference>
<feature type="transmembrane region" description="Helical" evidence="1">
    <location>
        <begin position="329"/>
        <end position="348"/>
    </location>
</feature>
<feature type="transmembrane region" description="Helical" evidence="1">
    <location>
        <begin position="167"/>
        <end position="191"/>
    </location>
</feature>
<name>A0A922KXN2_DERFA</name>
<evidence type="ECO:0000313" key="2">
    <source>
        <dbReference type="EMBL" id="KAH9501122.1"/>
    </source>
</evidence>
<evidence type="ECO:0000256" key="1">
    <source>
        <dbReference type="SAM" id="Phobius"/>
    </source>
</evidence>
<protein>
    <submittedName>
        <fullName evidence="2">Uncharacterized protein</fullName>
    </submittedName>
</protein>
<comment type="caution">
    <text evidence="2">The sequence shown here is derived from an EMBL/GenBank/DDBJ whole genome shotgun (WGS) entry which is preliminary data.</text>
</comment>
<feature type="transmembrane region" description="Helical" evidence="1">
    <location>
        <begin position="109"/>
        <end position="128"/>
    </location>
</feature>